<accession>A0ACB9F4K5</accession>
<keyword evidence="2" id="KW-1185">Reference proteome</keyword>
<reference evidence="2" key="1">
    <citation type="journal article" date="2022" name="Mol. Ecol. Resour.">
        <title>The genomes of chicory, endive, great burdock and yacon provide insights into Asteraceae palaeo-polyploidization history and plant inulin production.</title>
        <authorList>
            <person name="Fan W."/>
            <person name="Wang S."/>
            <person name="Wang H."/>
            <person name="Wang A."/>
            <person name="Jiang F."/>
            <person name="Liu H."/>
            <person name="Zhao H."/>
            <person name="Xu D."/>
            <person name="Zhang Y."/>
        </authorList>
    </citation>
    <scope>NUCLEOTIDE SEQUENCE [LARGE SCALE GENOMIC DNA]</scope>
    <source>
        <strain evidence="2">cv. Punajuju</strain>
    </source>
</reference>
<dbReference type="EMBL" id="CM042011">
    <property type="protein sequence ID" value="KAI3766024.1"/>
    <property type="molecule type" value="Genomic_DNA"/>
</dbReference>
<evidence type="ECO:0000313" key="2">
    <source>
        <dbReference type="Proteomes" id="UP001055811"/>
    </source>
</evidence>
<organism evidence="1 2">
    <name type="scientific">Cichorium intybus</name>
    <name type="common">Chicory</name>
    <dbReference type="NCBI Taxonomy" id="13427"/>
    <lineage>
        <taxon>Eukaryota</taxon>
        <taxon>Viridiplantae</taxon>
        <taxon>Streptophyta</taxon>
        <taxon>Embryophyta</taxon>
        <taxon>Tracheophyta</taxon>
        <taxon>Spermatophyta</taxon>
        <taxon>Magnoliopsida</taxon>
        <taxon>eudicotyledons</taxon>
        <taxon>Gunneridae</taxon>
        <taxon>Pentapetalae</taxon>
        <taxon>asterids</taxon>
        <taxon>campanulids</taxon>
        <taxon>Asterales</taxon>
        <taxon>Asteraceae</taxon>
        <taxon>Cichorioideae</taxon>
        <taxon>Cichorieae</taxon>
        <taxon>Cichoriinae</taxon>
        <taxon>Cichorium</taxon>
    </lineage>
</organism>
<reference evidence="1 2" key="2">
    <citation type="journal article" date="2022" name="Mol. Ecol. Resour.">
        <title>The genomes of chicory, endive, great burdock and yacon provide insights into Asteraceae paleo-polyploidization history and plant inulin production.</title>
        <authorList>
            <person name="Fan W."/>
            <person name="Wang S."/>
            <person name="Wang H."/>
            <person name="Wang A."/>
            <person name="Jiang F."/>
            <person name="Liu H."/>
            <person name="Zhao H."/>
            <person name="Xu D."/>
            <person name="Zhang Y."/>
        </authorList>
    </citation>
    <scope>NUCLEOTIDE SEQUENCE [LARGE SCALE GENOMIC DNA]</scope>
    <source>
        <strain evidence="2">cv. Punajuju</strain>
        <tissue evidence="1">Leaves</tissue>
    </source>
</reference>
<proteinExistence type="predicted"/>
<name>A0ACB9F4K5_CICIN</name>
<evidence type="ECO:0000313" key="1">
    <source>
        <dbReference type="EMBL" id="KAI3766024.1"/>
    </source>
</evidence>
<protein>
    <submittedName>
        <fullName evidence="1">Uncharacterized protein</fullName>
    </submittedName>
</protein>
<sequence>MATRVSEWRLAAIDAGGECLSCVIGCDNLEVRRERGVDEKNKFLRQGGGEDDDVREEEDERMRSGEK</sequence>
<gene>
    <name evidence="1" type="ORF">L2E82_16072</name>
</gene>
<comment type="caution">
    <text evidence="1">The sequence shown here is derived from an EMBL/GenBank/DDBJ whole genome shotgun (WGS) entry which is preliminary data.</text>
</comment>
<dbReference type="Proteomes" id="UP001055811">
    <property type="component" value="Linkage Group LG03"/>
</dbReference>